<sequence>QAKGTGKRDLQLRIQKTIKILEEQGPEVRTIIFANTAEACLSFEMAAKAAKIKVANVHAGVSFSERIDGLKKFGLGEVPVLICTDLGARGLDLPICQHVIQL</sequence>
<dbReference type="GO" id="GO:0005829">
    <property type="term" value="C:cytosol"/>
    <property type="evidence" value="ECO:0007669"/>
    <property type="project" value="TreeGrafter"/>
</dbReference>
<protein>
    <recommendedName>
        <fullName evidence="5">Helicase C-terminal domain-containing protein</fullName>
    </recommendedName>
</protein>
<dbReference type="Pfam" id="PF00271">
    <property type="entry name" value="Helicase_C"/>
    <property type="match status" value="1"/>
</dbReference>
<dbReference type="Gene3D" id="3.40.50.300">
    <property type="entry name" value="P-loop containing nucleotide triphosphate hydrolases"/>
    <property type="match status" value="1"/>
</dbReference>
<evidence type="ECO:0000313" key="7">
    <source>
        <dbReference type="EMBL" id="CAL1150618.1"/>
    </source>
</evidence>
<feature type="non-terminal residue" evidence="6">
    <location>
        <position position="102"/>
    </location>
</feature>
<dbReference type="OrthoDB" id="425154at2759"/>
<accession>A0A9P1CTQ1</accession>
<feature type="non-terminal residue" evidence="6">
    <location>
        <position position="1"/>
    </location>
</feature>
<dbReference type="PROSITE" id="PS51194">
    <property type="entry name" value="HELICASE_CTER"/>
    <property type="match status" value="1"/>
</dbReference>
<dbReference type="EMBL" id="CAMXCT020002311">
    <property type="protein sequence ID" value="CAL1150618.1"/>
    <property type="molecule type" value="Genomic_DNA"/>
</dbReference>
<dbReference type="GO" id="GO:0005524">
    <property type="term" value="F:ATP binding"/>
    <property type="evidence" value="ECO:0007669"/>
    <property type="project" value="UniProtKB-KW"/>
</dbReference>
<dbReference type="InterPro" id="IPR050079">
    <property type="entry name" value="DEAD_box_RNA_helicase"/>
</dbReference>
<reference evidence="7" key="2">
    <citation type="submission" date="2024-04" db="EMBL/GenBank/DDBJ databases">
        <authorList>
            <person name="Chen Y."/>
            <person name="Shah S."/>
            <person name="Dougan E. K."/>
            <person name="Thang M."/>
            <person name="Chan C."/>
        </authorList>
    </citation>
    <scope>NUCLEOTIDE SEQUENCE [LARGE SCALE GENOMIC DNA]</scope>
</reference>
<evidence type="ECO:0000256" key="1">
    <source>
        <dbReference type="ARBA" id="ARBA00022741"/>
    </source>
</evidence>
<proteinExistence type="predicted"/>
<dbReference type="SUPFAM" id="SSF52540">
    <property type="entry name" value="P-loop containing nucleoside triphosphate hydrolases"/>
    <property type="match status" value="1"/>
</dbReference>
<dbReference type="PANTHER" id="PTHR47959">
    <property type="entry name" value="ATP-DEPENDENT RNA HELICASE RHLE-RELATED"/>
    <property type="match status" value="1"/>
</dbReference>
<evidence type="ECO:0000256" key="3">
    <source>
        <dbReference type="ARBA" id="ARBA00022806"/>
    </source>
</evidence>
<dbReference type="GO" id="GO:0003724">
    <property type="term" value="F:RNA helicase activity"/>
    <property type="evidence" value="ECO:0007669"/>
    <property type="project" value="TreeGrafter"/>
</dbReference>
<evidence type="ECO:0000256" key="2">
    <source>
        <dbReference type="ARBA" id="ARBA00022801"/>
    </source>
</evidence>
<keyword evidence="4" id="KW-0067">ATP-binding</keyword>
<evidence type="ECO:0000256" key="4">
    <source>
        <dbReference type="ARBA" id="ARBA00022840"/>
    </source>
</evidence>
<feature type="domain" description="Helicase C-terminal" evidence="5">
    <location>
        <begin position="13"/>
        <end position="102"/>
    </location>
</feature>
<keyword evidence="1" id="KW-0547">Nucleotide-binding</keyword>
<keyword evidence="3" id="KW-0347">Helicase</keyword>
<dbReference type="InterPro" id="IPR027417">
    <property type="entry name" value="P-loop_NTPase"/>
</dbReference>
<evidence type="ECO:0000259" key="5">
    <source>
        <dbReference type="PROSITE" id="PS51194"/>
    </source>
</evidence>
<keyword evidence="2" id="KW-0378">Hydrolase</keyword>
<dbReference type="EMBL" id="CAMXCT010002311">
    <property type="protein sequence ID" value="CAI3997243.1"/>
    <property type="molecule type" value="Genomic_DNA"/>
</dbReference>
<organism evidence="6">
    <name type="scientific">Cladocopium goreaui</name>
    <dbReference type="NCBI Taxonomy" id="2562237"/>
    <lineage>
        <taxon>Eukaryota</taxon>
        <taxon>Sar</taxon>
        <taxon>Alveolata</taxon>
        <taxon>Dinophyceae</taxon>
        <taxon>Suessiales</taxon>
        <taxon>Symbiodiniaceae</taxon>
        <taxon>Cladocopium</taxon>
    </lineage>
</organism>
<comment type="caution">
    <text evidence="6">The sequence shown here is derived from an EMBL/GenBank/DDBJ whole genome shotgun (WGS) entry which is preliminary data.</text>
</comment>
<evidence type="ECO:0000313" key="6">
    <source>
        <dbReference type="EMBL" id="CAI3997243.1"/>
    </source>
</evidence>
<reference evidence="6" key="1">
    <citation type="submission" date="2022-10" db="EMBL/GenBank/DDBJ databases">
        <authorList>
            <person name="Chen Y."/>
            <person name="Dougan E. K."/>
            <person name="Chan C."/>
            <person name="Rhodes N."/>
            <person name="Thang M."/>
        </authorList>
    </citation>
    <scope>NUCLEOTIDE SEQUENCE</scope>
</reference>
<dbReference type="AlphaFoldDB" id="A0A9P1CTQ1"/>
<dbReference type="GO" id="GO:0016787">
    <property type="term" value="F:hydrolase activity"/>
    <property type="evidence" value="ECO:0007669"/>
    <property type="project" value="UniProtKB-KW"/>
</dbReference>
<gene>
    <name evidence="6" type="ORF">C1SCF055_LOCUS23648</name>
</gene>
<name>A0A9P1CTQ1_9DINO</name>
<dbReference type="InterPro" id="IPR001650">
    <property type="entry name" value="Helicase_C-like"/>
</dbReference>
<dbReference type="PANTHER" id="PTHR47959:SF1">
    <property type="entry name" value="ATP-DEPENDENT RNA HELICASE DBPA"/>
    <property type="match status" value="1"/>
</dbReference>